<dbReference type="Gene3D" id="2.40.50.90">
    <property type="match status" value="1"/>
</dbReference>
<feature type="chain" id="PRO_5011626392" evidence="1">
    <location>
        <begin position="21"/>
        <end position="241"/>
    </location>
</feature>
<evidence type="ECO:0000259" key="2">
    <source>
        <dbReference type="PROSITE" id="PS50830"/>
    </source>
</evidence>
<dbReference type="InterPro" id="IPR016071">
    <property type="entry name" value="Staphylococal_nuclease_OB-fold"/>
</dbReference>
<dbReference type="GO" id="GO:0004519">
    <property type="term" value="F:endonuclease activity"/>
    <property type="evidence" value="ECO:0007669"/>
    <property type="project" value="UniProtKB-KW"/>
</dbReference>
<dbReference type="AlphaFoldDB" id="A0A1G7P495"/>
<keyword evidence="3" id="KW-0378">Hydrolase</keyword>
<keyword evidence="1" id="KW-0732">Signal</keyword>
<keyword evidence="3" id="KW-0540">Nuclease</keyword>
<dbReference type="EMBL" id="FMZW01000075">
    <property type="protein sequence ID" value="SDF81054.1"/>
    <property type="molecule type" value="Genomic_DNA"/>
</dbReference>
<dbReference type="SUPFAM" id="SSF50199">
    <property type="entry name" value="Staphylococcal nuclease"/>
    <property type="match status" value="1"/>
</dbReference>
<organism evidence="3 4">
    <name type="scientific">Bradyrhizobium brasilense</name>
    <dbReference type="NCBI Taxonomy" id="1419277"/>
    <lineage>
        <taxon>Bacteria</taxon>
        <taxon>Pseudomonadati</taxon>
        <taxon>Pseudomonadota</taxon>
        <taxon>Alphaproteobacteria</taxon>
        <taxon>Hyphomicrobiales</taxon>
        <taxon>Nitrobacteraceae</taxon>
        <taxon>Bradyrhizobium</taxon>
    </lineage>
</organism>
<dbReference type="PROSITE" id="PS50830">
    <property type="entry name" value="TNASE_3"/>
    <property type="match status" value="1"/>
</dbReference>
<reference evidence="3 4" key="1">
    <citation type="submission" date="2016-10" db="EMBL/GenBank/DDBJ databases">
        <authorList>
            <person name="de Groot N.N."/>
        </authorList>
    </citation>
    <scope>NUCLEOTIDE SEQUENCE [LARGE SCALE GENOMIC DNA]</scope>
    <source>
        <strain evidence="3 4">R5</strain>
    </source>
</reference>
<feature type="signal peptide" evidence="1">
    <location>
        <begin position="1"/>
        <end position="20"/>
    </location>
</feature>
<dbReference type="Proteomes" id="UP000199245">
    <property type="component" value="Unassembled WGS sequence"/>
</dbReference>
<protein>
    <submittedName>
        <fullName evidence="3">Endonuclease YncB, thermonuclease family</fullName>
    </submittedName>
</protein>
<keyword evidence="3" id="KW-0255">Endonuclease</keyword>
<name>A0A1G7P495_9BRAD</name>
<dbReference type="Pfam" id="PF00565">
    <property type="entry name" value="SNase"/>
    <property type="match status" value="1"/>
</dbReference>
<feature type="domain" description="TNase-like" evidence="2">
    <location>
        <begin position="28"/>
        <end position="144"/>
    </location>
</feature>
<dbReference type="InterPro" id="IPR035437">
    <property type="entry name" value="SNase_OB-fold_sf"/>
</dbReference>
<proteinExistence type="predicted"/>
<gene>
    <name evidence="3" type="ORF">SAMN05216337_107516</name>
</gene>
<dbReference type="SMART" id="SM00318">
    <property type="entry name" value="SNc"/>
    <property type="match status" value="1"/>
</dbReference>
<dbReference type="PANTHER" id="PTHR12302:SF26">
    <property type="entry name" value="BLR1266 PROTEIN"/>
    <property type="match status" value="1"/>
</dbReference>
<dbReference type="PANTHER" id="PTHR12302">
    <property type="entry name" value="EBNA2 BINDING PROTEIN P100"/>
    <property type="match status" value="1"/>
</dbReference>
<sequence length="241" mass="26243">MKHRAMMAALLAVITSPACAAKLSGPPRIVDGNTIEIEQTKIRLSGIDAPETDQICLDAHGQKWACGIAARDELIKHSNGRTWDCHTTGRDEYGRSLGSCFIAGEDVNAWMVRSGWALSWGRNIHIYAVYEVVASHAYAGLWSGAFITPWDWRHRNNGTIIIGASSVPTDAQELLLGPALASDPPSPECLIKGTVGGNGERIYHLPGQFGYGQIDMTKKQGERWLCSEAEAEATGWRKAAR</sequence>
<evidence type="ECO:0000313" key="4">
    <source>
        <dbReference type="Proteomes" id="UP000199245"/>
    </source>
</evidence>
<accession>A0A1G7P495</accession>
<evidence type="ECO:0000256" key="1">
    <source>
        <dbReference type="SAM" id="SignalP"/>
    </source>
</evidence>
<evidence type="ECO:0000313" key="3">
    <source>
        <dbReference type="EMBL" id="SDF81054.1"/>
    </source>
</evidence>